<comment type="caution">
    <text evidence="1">The sequence shown here is derived from an EMBL/GenBank/DDBJ whole genome shotgun (WGS) entry which is preliminary data.</text>
</comment>
<keyword evidence="2" id="KW-1185">Reference proteome</keyword>
<gene>
    <name evidence="1" type="ORF">CAP_8719</name>
</gene>
<dbReference type="EMBL" id="ASRX01000009">
    <property type="protein sequence ID" value="EYF07596.1"/>
    <property type="molecule type" value="Genomic_DNA"/>
</dbReference>
<name>A0A017TG98_9BACT</name>
<evidence type="ECO:0000313" key="1">
    <source>
        <dbReference type="EMBL" id="EYF07596.1"/>
    </source>
</evidence>
<protein>
    <submittedName>
        <fullName evidence="1">Uncharacterized protein</fullName>
    </submittedName>
</protein>
<dbReference type="Proteomes" id="UP000019678">
    <property type="component" value="Unassembled WGS sequence"/>
</dbReference>
<proteinExistence type="predicted"/>
<evidence type="ECO:0000313" key="2">
    <source>
        <dbReference type="Proteomes" id="UP000019678"/>
    </source>
</evidence>
<reference evidence="1 2" key="1">
    <citation type="submission" date="2013-05" db="EMBL/GenBank/DDBJ databases">
        <title>Genome assembly of Chondromyces apiculatus DSM 436.</title>
        <authorList>
            <person name="Sharma G."/>
            <person name="Khatri I."/>
            <person name="Kaur C."/>
            <person name="Mayilraj S."/>
            <person name="Subramanian S."/>
        </authorList>
    </citation>
    <scope>NUCLEOTIDE SEQUENCE [LARGE SCALE GENOMIC DNA]</scope>
    <source>
        <strain evidence="1 2">DSM 436</strain>
    </source>
</reference>
<organism evidence="1 2">
    <name type="scientific">Chondromyces apiculatus DSM 436</name>
    <dbReference type="NCBI Taxonomy" id="1192034"/>
    <lineage>
        <taxon>Bacteria</taxon>
        <taxon>Pseudomonadati</taxon>
        <taxon>Myxococcota</taxon>
        <taxon>Polyangia</taxon>
        <taxon>Polyangiales</taxon>
        <taxon>Polyangiaceae</taxon>
        <taxon>Chondromyces</taxon>
    </lineage>
</organism>
<dbReference type="AlphaFoldDB" id="A0A017TG98"/>
<accession>A0A017TG98</accession>
<sequence>MVIPRLCMRKAPSLARLAGSALQSVTFRIFLNRSLCHPMHRPLSGRLGPM</sequence>